<evidence type="ECO:0000313" key="3">
    <source>
        <dbReference type="Proteomes" id="UP001434883"/>
    </source>
</evidence>
<dbReference type="EMBL" id="JAHRIN010042160">
    <property type="protein sequence ID" value="MEQ2205592.1"/>
    <property type="molecule type" value="Genomic_DNA"/>
</dbReference>
<feature type="compositionally biased region" description="Polar residues" evidence="1">
    <location>
        <begin position="90"/>
        <end position="108"/>
    </location>
</feature>
<feature type="region of interest" description="Disordered" evidence="1">
    <location>
        <begin position="83"/>
        <end position="108"/>
    </location>
</feature>
<dbReference type="Proteomes" id="UP001434883">
    <property type="component" value="Unassembled WGS sequence"/>
</dbReference>
<keyword evidence="3" id="KW-1185">Reference proteome</keyword>
<evidence type="ECO:0000256" key="1">
    <source>
        <dbReference type="SAM" id="MobiDB-lite"/>
    </source>
</evidence>
<organism evidence="2 3">
    <name type="scientific">Xenoophorus captivus</name>
    <dbReference type="NCBI Taxonomy" id="1517983"/>
    <lineage>
        <taxon>Eukaryota</taxon>
        <taxon>Metazoa</taxon>
        <taxon>Chordata</taxon>
        <taxon>Craniata</taxon>
        <taxon>Vertebrata</taxon>
        <taxon>Euteleostomi</taxon>
        <taxon>Actinopterygii</taxon>
        <taxon>Neopterygii</taxon>
        <taxon>Teleostei</taxon>
        <taxon>Neoteleostei</taxon>
        <taxon>Acanthomorphata</taxon>
        <taxon>Ovalentaria</taxon>
        <taxon>Atherinomorphae</taxon>
        <taxon>Cyprinodontiformes</taxon>
        <taxon>Goodeidae</taxon>
        <taxon>Xenoophorus</taxon>
    </lineage>
</organism>
<accession>A0ABV0RBR5</accession>
<feature type="compositionally biased region" description="Pro residues" evidence="1">
    <location>
        <begin position="1"/>
        <end position="10"/>
    </location>
</feature>
<sequence>MISQRPPSPCQPLLTIHPGQDGRIKLDGEKGWKTPARVIAKCKDPRSYLVETENGTVLLQKHRHLQVYLQPADPPDRLQKQLYRSPAEPASNSLTGVSPNRSPVQRQSSPVIACFTPGAEVHVTFRGHVVRVPLRYSDT</sequence>
<comment type="caution">
    <text evidence="2">The sequence shown here is derived from an EMBL/GenBank/DDBJ whole genome shotgun (WGS) entry which is preliminary data.</text>
</comment>
<proteinExistence type="predicted"/>
<name>A0ABV0RBR5_9TELE</name>
<reference evidence="2 3" key="1">
    <citation type="submission" date="2021-06" db="EMBL/GenBank/DDBJ databases">
        <authorList>
            <person name="Palmer J.M."/>
        </authorList>
    </citation>
    <scope>NUCLEOTIDE SEQUENCE [LARGE SCALE GENOMIC DNA]</scope>
    <source>
        <strain evidence="2 3">XC_2019</strain>
        <tissue evidence="2">Muscle</tissue>
    </source>
</reference>
<protein>
    <submittedName>
        <fullName evidence="2">Uncharacterized protein</fullName>
    </submittedName>
</protein>
<evidence type="ECO:0000313" key="2">
    <source>
        <dbReference type="EMBL" id="MEQ2205592.1"/>
    </source>
</evidence>
<gene>
    <name evidence="2" type="ORF">XENOCAPTIV_004723</name>
</gene>
<feature type="region of interest" description="Disordered" evidence="1">
    <location>
        <begin position="1"/>
        <end position="22"/>
    </location>
</feature>